<feature type="transmembrane region" description="Helical" evidence="1">
    <location>
        <begin position="12"/>
        <end position="31"/>
    </location>
</feature>
<name>A0A068TNY7_COFCA</name>
<proteinExistence type="predicted"/>
<reference evidence="3" key="1">
    <citation type="journal article" date="2014" name="Science">
        <title>The coffee genome provides insight into the convergent evolution of caffeine biosynthesis.</title>
        <authorList>
            <person name="Denoeud F."/>
            <person name="Carretero-Paulet L."/>
            <person name="Dereeper A."/>
            <person name="Droc G."/>
            <person name="Guyot R."/>
            <person name="Pietrella M."/>
            <person name="Zheng C."/>
            <person name="Alberti A."/>
            <person name="Anthony F."/>
            <person name="Aprea G."/>
            <person name="Aury J.M."/>
            <person name="Bento P."/>
            <person name="Bernard M."/>
            <person name="Bocs S."/>
            <person name="Campa C."/>
            <person name="Cenci A."/>
            <person name="Combes M.C."/>
            <person name="Crouzillat D."/>
            <person name="Da Silva C."/>
            <person name="Daddiego L."/>
            <person name="De Bellis F."/>
            <person name="Dussert S."/>
            <person name="Garsmeur O."/>
            <person name="Gayraud T."/>
            <person name="Guignon V."/>
            <person name="Jahn K."/>
            <person name="Jamilloux V."/>
            <person name="Joet T."/>
            <person name="Labadie K."/>
            <person name="Lan T."/>
            <person name="Leclercq J."/>
            <person name="Lepelley M."/>
            <person name="Leroy T."/>
            <person name="Li L.T."/>
            <person name="Librado P."/>
            <person name="Lopez L."/>
            <person name="Munoz A."/>
            <person name="Noel B."/>
            <person name="Pallavicini A."/>
            <person name="Perrotta G."/>
            <person name="Poncet V."/>
            <person name="Pot D."/>
            <person name="Priyono X."/>
            <person name="Rigoreau M."/>
            <person name="Rouard M."/>
            <person name="Rozas J."/>
            <person name="Tranchant-Dubreuil C."/>
            <person name="VanBuren R."/>
            <person name="Zhang Q."/>
            <person name="Andrade A.C."/>
            <person name="Argout X."/>
            <person name="Bertrand B."/>
            <person name="de Kochko A."/>
            <person name="Graziosi G."/>
            <person name="Henry R.J."/>
            <person name="Jayarama X."/>
            <person name="Ming R."/>
            <person name="Nagai C."/>
            <person name="Rounsley S."/>
            <person name="Sankoff D."/>
            <person name="Giuliano G."/>
            <person name="Albert V.A."/>
            <person name="Wincker P."/>
            <person name="Lashermes P."/>
        </authorList>
    </citation>
    <scope>NUCLEOTIDE SEQUENCE [LARGE SCALE GENOMIC DNA]</scope>
    <source>
        <strain evidence="3">cv. DH200-94</strain>
    </source>
</reference>
<dbReference type="OMA" id="HEENYLF"/>
<dbReference type="PhylomeDB" id="A0A068TNY7"/>
<evidence type="ECO:0000313" key="2">
    <source>
        <dbReference type="EMBL" id="CDO98050.1"/>
    </source>
</evidence>
<evidence type="ECO:0000313" key="3">
    <source>
        <dbReference type="Proteomes" id="UP000295252"/>
    </source>
</evidence>
<dbReference type="PANTHER" id="PTHR37900">
    <property type="match status" value="1"/>
</dbReference>
<dbReference type="EMBL" id="HG739086">
    <property type="protein sequence ID" value="CDO98050.1"/>
    <property type="molecule type" value="Genomic_DNA"/>
</dbReference>
<keyword evidence="1" id="KW-1133">Transmembrane helix</keyword>
<sequence length="88" mass="10020">MLESPTLSLASHVWFFAVSCYLMALMIQPLASTMSALAIQPAATLTTLLYYSDLLPRNLNLERLVCHQLLRRGNLLFSFLVHFLACFW</sequence>
<evidence type="ECO:0000256" key="1">
    <source>
        <dbReference type="SAM" id="Phobius"/>
    </source>
</evidence>
<dbReference type="OrthoDB" id="595024at2759"/>
<keyword evidence="3" id="KW-1185">Reference proteome</keyword>
<accession>A0A068TNY7</accession>
<protein>
    <submittedName>
        <fullName evidence="2">Uncharacterized protein</fullName>
    </submittedName>
</protein>
<dbReference type="PANTHER" id="PTHR37900:SF5">
    <property type="entry name" value="OS02G0159250 PROTEIN"/>
    <property type="match status" value="1"/>
</dbReference>
<dbReference type="AlphaFoldDB" id="A0A068TNY7"/>
<dbReference type="Gramene" id="CDO98050">
    <property type="protein sequence ID" value="CDO98050"/>
    <property type="gene ID" value="GSCOC_T00022024001"/>
</dbReference>
<dbReference type="InParanoid" id="A0A068TNY7"/>
<gene>
    <name evidence="2" type="ORF">GSCOC_T00022024001</name>
</gene>
<dbReference type="Proteomes" id="UP000295252">
    <property type="component" value="Chromosome VI"/>
</dbReference>
<keyword evidence="1" id="KW-0472">Membrane</keyword>
<keyword evidence="1" id="KW-0812">Transmembrane</keyword>
<organism evidence="2 3">
    <name type="scientific">Coffea canephora</name>
    <name type="common">Robusta coffee</name>
    <dbReference type="NCBI Taxonomy" id="49390"/>
    <lineage>
        <taxon>Eukaryota</taxon>
        <taxon>Viridiplantae</taxon>
        <taxon>Streptophyta</taxon>
        <taxon>Embryophyta</taxon>
        <taxon>Tracheophyta</taxon>
        <taxon>Spermatophyta</taxon>
        <taxon>Magnoliopsida</taxon>
        <taxon>eudicotyledons</taxon>
        <taxon>Gunneridae</taxon>
        <taxon>Pentapetalae</taxon>
        <taxon>asterids</taxon>
        <taxon>lamiids</taxon>
        <taxon>Gentianales</taxon>
        <taxon>Rubiaceae</taxon>
        <taxon>Ixoroideae</taxon>
        <taxon>Gardenieae complex</taxon>
        <taxon>Bertiereae - Coffeeae clade</taxon>
        <taxon>Coffeeae</taxon>
        <taxon>Coffea</taxon>
    </lineage>
</organism>